<evidence type="ECO:0000256" key="6">
    <source>
        <dbReference type="ARBA" id="ARBA00023098"/>
    </source>
</evidence>
<comment type="function">
    <text evidence="10">Catalyzes the transfer of an acyl group from acyl-phosphate (acyl-PO(4)) to glycerol-3-phosphate (G3P) to form lysophosphatidic acid (LPA). This enzyme utilizes acyl-phosphate as fatty acyl donor, but not acyl-CoA or acyl-ACP.</text>
</comment>
<evidence type="ECO:0000256" key="1">
    <source>
        <dbReference type="ARBA" id="ARBA00022475"/>
    </source>
</evidence>
<feature type="transmembrane region" description="Helical" evidence="10">
    <location>
        <begin position="52"/>
        <end position="72"/>
    </location>
</feature>
<evidence type="ECO:0000256" key="4">
    <source>
        <dbReference type="ARBA" id="ARBA00022692"/>
    </source>
</evidence>
<comment type="similarity">
    <text evidence="10">Belongs to the PlsY family.</text>
</comment>
<dbReference type="HAMAP" id="MF_01043">
    <property type="entry name" value="PlsY"/>
    <property type="match status" value="1"/>
</dbReference>
<protein>
    <recommendedName>
        <fullName evidence="10">Glycerol-3-phosphate acyltransferase</fullName>
    </recommendedName>
    <alternativeName>
        <fullName evidence="10">Acyl-PO4 G3P acyltransferase</fullName>
    </alternativeName>
    <alternativeName>
        <fullName evidence="10">Acyl-phosphate--glycerol-3-phosphate acyltransferase</fullName>
    </alternativeName>
    <alternativeName>
        <fullName evidence="10">G3P acyltransferase</fullName>
        <shortName evidence="10">GPAT</shortName>
        <ecNumber evidence="10">2.3.1.275</ecNumber>
    </alternativeName>
    <alternativeName>
        <fullName evidence="10">Lysophosphatidic acid synthase</fullName>
        <shortName evidence="10">LPA synthase</shortName>
    </alternativeName>
</protein>
<dbReference type="EC" id="2.3.1.275" evidence="10"/>
<comment type="subunit">
    <text evidence="10">Probably interacts with PlsX.</text>
</comment>
<dbReference type="AlphaFoldDB" id="A0A9D1CEI3"/>
<evidence type="ECO:0000256" key="2">
    <source>
        <dbReference type="ARBA" id="ARBA00022516"/>
    </source>
</evidence>
<gene>
    <name evidence="10 11" type="primary">plsY</name>
    <name evidence="11" type="ORF">EYH37_00820</name>
</gene>
<reference evidence="11" key="1">
    <citation type="journal article" date="2020" name="ISME J.">
        <title>Gammaproteobacteria mediating utilization of methyl-, sulfur- and petroleum organic compounds in deep ocean hydrothermal plumes.</title>
        <authorList>
            <person name="Zhou Z."/>
            <person name="Liu Y."/>
            <person name="Pan J."/>
            <person name="Cron B.R."/>
            <person name="Toner B.M."/>
            <person name="Anantharaman K."/>
            <person name="Breier J.A."/>
            <person name="Dick G.J."/>
            <person name="Li M."/>
        </authorList>
    </citation>
    <scope>NUCLEOTIDE SEQUENCE</scope>
    <source>
        <strain evidence="11">SZUA-1501</strain>
    </source>
</reference>
<dbReference type="Proteomes" id="UP000606463">
    <property type="component" value="Unassembled WGS sequence"/>
</dbReference>
<comment type="pathway">
    <text evidence="10">Lipid metabolism; phospholipid metabolism.</text>
</comment>
<sequence length="191" mass="20301">MEGILIISAFLLGSIPFGYLIALFKGIDIRKYGSGNVGATNVARVLGKSYGIAVYVLDFLKGFIPTLIAVKSFGIESWVTTAVGLSAILGHMFSPFLLFKGGKGVATSSGVLFALSPLLGFLALVLWFVIYKKSGFVSLGSILSAFAVVYITGALGYPPNVLLMVGLVAVLVLVKHKSNIKRLLEGRELRV</sequence>
<keyword evidence="5 10" id="KW-1133">Transmembrane helix</keyword>
<dbReference type="Pfam" id="PF02660">
    <property type="entry name" value="G3P_acyltransf"/>
    <property type="match status" value="1"/>
</dbReference>
<dbReference type="SMART" id="SM01207">
    <property type="entry name" value="G3P_acyltransf"/>
    <property type="match status" value="1"/>
</dbReference>
<keyword evidence="8 10" id="KW-0594">Phospholipid biosynthesis</keyword>
<comment type="caution">
    <text evidence="11">The sequence shown here is derived from an EMBL/GenBank/DDBJ whole genome shotgun (WGS) entry which is preliminary data.</text>
</comment>
<organism evidence="11 12">
    <name type="scientific">Aquifex aeolicus</name>
    <dbReference type="NCBI Taxonomy" id="63363"/>
    <lineage>
        <taxon>Bacteria</taxon>
        <taxon>Pseudomonadati</taxon>
        <taxon>Aquificota</taxon>
        <taxon>Aquificia</taxon>
        <taxon>Aquificales</taxon>
        <taxon>Aquificaceae</taxon>
        <taxon>Aquifex</taxon>
    </lineage>
</organism>
<proteinExistence type="inferred from homology"/>
<keyword evidence="6 10" id="KW-0443">Lipid metabolism</keyword>
<comment type="catalytic activity">
    <reaction evidence="10">
        <text>an acyl phosphate + sn-glycerol 3-phosphate = a 1-acyl-sn-glycero-3-phosphate + phosphate</text>
        <dbReference type="Rhea" id="RHEA:34075"/>
        <dbReference type="ChEBI" id="CHEBI:43474"/>
        <dbReference type="ChEBI" id="CHEBI:57597"/>
        <dbReference type="ChEBI" id="CHEBI:57970"/>
        <dbReference type="ChEBI" id="CHEBI:59918"/>
        <dbReference type="EC" id="2.3.1.275"/>
    </reaction>
</comment>
<keyword evidence="2 10" id="KW-0444">Lipid biosynthesis</keyword>
<dbReference type="GO" id="GO:0005886">
    <property type="term" value="C:plasma membrane"/>
    <property type="evidence" value="ECO:0007669"/>
    <property type="project" value="UniProtKB-SubCell"/>
</dbReference>
<feature type="transmembrane region" description="Helical" evidence="10">
    <location>
        <begin position="78"/>
        <end position="99"/>
    </location>
</feature>
<dbReference type="InterPro" id="IPR003811">
    <property type="entry name" value="G3P_acylTferase_PlsY"/>
</dbReference>
<feature type="transmembrane region" description="Helical" evidence="10">
    <location>
        <begin position="142"/>
        <end position="174"/>
    </location>
</feature>
<dbReference type="GO" id="GO:0008654">
    <property type="term" value="P:phospholipid biosynthetic process"/>
    <property type="evidence" value="ECO:0007669"/>
    <property type="project" value="UniProtKB-UniRule"/>
</dbReference>
<keyword evidence="4 10" id="KW-0812">Transmembrane</keyword>
<name>A0A9D1CEI3_AQUAO</name>
<evidence type="ECO:0000256" key="7">
    <source>
        <dbReference type="ARBA" id="ARBA00023136"/>
    </source>
</evidence>
<dbReference type="GO" id="GO:0043772">
    <property type="term" value="F:acyl-phosphate glycerol-3-phosphate acyltransferase activity"/>
    <property type="evidence" value="ECO:0007669"/>
    <property type="project" value="UniProtKB-UniRule"/>
</dbReference>
<keyword evidence="9 10" id="KW-1208">Phospholipid metabolism</keyword>
<feature type="transmembrane region" description="Helical" evidence="10">
    <location>
        <begin position="6"/>
        <end position="24"/>
    </location>
</feature>
<evidence type="ECO:0000313" key="11">
    <source>
        <dbReference type="EMBL" id="HIP97900.1"/>
    </source>
</evidence>
<keyword evidence="11" id="KW-0012">Acyltransferase</keyword>
<dbReference type="NCBIfam" id="TIGR00023">
    <property type="entry name" value="glycerol-3-phosphate 1-O-acyltransferase PlsY"/>
    <property type="match status" value="1"/>
</dbReference>
<evidence type="ECO:0000256" key="10">
    <source>
        <dbReference type="HAMAP-Rule" id="MF_01043"/>
    </source>
</evidence>
<accession>A0A9D1CEI3</accession>
<evidence type="ECO:0000256" key="8">
    <source>
        <dbReference type="ARBA" id="ARBA00023209"/>
    </source>
</evidence>
<keyword evidence="3 10" id="KW-0808">Transferase</keyword>
<dbReference type="PANTHER" id="PTHR30309:SF0">
    <property type="entry name" value="GLYCEROL-3-PHOSPHATE ACYLTRANSFERASE-RELATED"/>
    <property type="match status" value="1"/>
</dbReference>
<evidence type="ECO:0000256" key="5">
    <source>
        <dbReference type="ARBA" id="ARBA00022989"/>
    </source>
</evidence>
<evidence type="ECO:0000256" key="3">
    <source>
        <dbReference type="ARBA" id="ARBA00022679"/>
    </source>
</evidence>
<dbReference type="PANTHER" id="PTHR30309">
    <property type="entry name" value="INNER MEMBRANE PROTEIN YGIH"/>
    <property type="match status" value="1"/>
</dbReference>
<feature type="transmembrane region" description="Helical" evidence="10">
    <location>
        <begin position="111"/>
        <end position="130"/>
    </location>
</feature>
<keyword evidence="1 10" id="KW-1003">Cell membrane</keyword>
<comment type="subcellular location">
    <subcellularLocation>
        <location evidence="10">Cell membrane</location>
        <topology evidence="10">Multi-pass membrane protein</topology>
    </subcellularLocation>
</comment>
<dbReference type="EMBL" id="DQVE01000009">
    <property type="protein sequence ID" value="HIP97900.1"/>
    <property type="molecule type" value="Genomic_DNA"/>
</dbReference>
<evidence type="ECO:0000313" key="12">
    <source>
        <dbReference type="Proteomes" id="UP000606463"/>
    </source>
</evidence>
<keyword evidence="7 10" id="KW-0472">Membrane</keyword>
<evidence type="ECO:0000256" key="9">
    <source>
        <dbReference type="ARBA" id="ARBA00023264"/>
    </source>
</evidence>